<dbReference type="EMBL" id="JAXCEH010000008">
    <property type="protein sequence ID" value="MFA1555087.1"/>
    <property type="molecule type" value="Genomic_DNA"/>
</dbReference>
<evidence type="ECO:0000256" key="1">
    <source>
        <dbReference type="SAM" id="SignalP"/>
    </source>
</evidence>
<organism evidence="2 3">
    <name type="scientific">Actinomadura chokoriensis</name>
    <dbReference type="NCBI Taxonomy" id="454156"/>
    <lineage>
        <taxon>Bacteria</taxon>
        <taxon>Bacillati</taxon>
        <taxon>Actinomycetota</taxon>
        <taxon>Actinomycetes</taxon>
        <taxon>Streptosporangiales</taxon>
        <taxon>Thermomonosporaceae</taxon>
        <taxon>Actinomadura</taxon>
    </lineage>
</organism>
<protein>
    <submittedName>
        <fullName evidence="2">Uncharacterized protein</fullName>
    </submittedName>
</protein>
<feature type="signal peptide" evidence="1">
    <location>
        <begin position="1"/>
        <end position="30"/>
    </location>
</feature>
<dbReference type="RefSeq" id="WP_371941778.1">
    <property type="nucleotide sequence ID" value="NZ_JAXCEH010000008.1"/>
</dbReference>
<name>A0ABV4R0X7_9ACTN</name>
<proteinExistence type="predicted"/>
<reference evidence="2 3" key="1">
    <citation type="submission" date="2023-11" db="EMBL/GenBank/DDBJ databases">
        <title>Actinomadura monticuli sp. nov., isolated from volcanic ash.</title>
        <authorList>
            <person name="Lee S.D."/>
            <person name="Yang H."/>
            <person name="Kim I.S."/>
        </authorList>
    </citation>
    <scope>NUCLEOTIDE SEQUENCE [LARGE SCALE GENOMIC DNA]</scope>
    <source>
        <strain evidence="2 3">DSM 45346</strain>
    </source>
</reference>
<comment type="caution">
    <text evidence="2">The sequence shown here is derived from an EMBL/GenBank/DDBJ whole genome shotgun (WGS) entry which is preliminary data.</text>
</comment>
<gene>
    <name evidence="2" type="ORF">SM436_15465</name>
</gene>
<evidence type="ECO:0000313" key="3">
    <source>
        <dbReference type="Proteomes" id="UP001569904"/>
    </source>
</evidence>
<dbReference type="Proteomes" id="UP001569904">
    <property type="component" value="Unassembled WGS sequence"/>
</dbReference>
<accession>A0ABV4R0X7</accession>
<feature type="chain" id="PRO_5045611800" evidence="1">
    <location>
        <begin position="31"/>
        <end position="140"/>
    </location>
</feature>
<keyword evidence="1" id="KW-0732">Signal</keyword>
<sequence length="140" mass="14180">MHTTAKVAGRVLATTAAGLLAMGVAAGTHASATAKPEPTATQGTTMVLKDRQTLPGKKPLTGKTAAKRVALKGYVTDGVWSTDMAWGAGVRISSGRYGAYTDCSDGSTRYGPKQGPGYWAFGGNCEGAGHLIEGGVYGSG</sequence>
<keyword evidence="3" id="KW-1185">Reference proteome</keyword>
<evidence type="ECO:0000313" key="2">
    <source>
        <dbReference type="EMBL" id="MFA1555087.1"/>
    </source>
</evidence>